<dbReference type="GO" id="GO:0016818">
    <property type="term" value="F:hydrolase activity, acting on acid anhydrides, in phosphorus-containing anhydrides"/>
    <property type="evidence" value="ECO:0007669"/>
    <property type="project" value="InterPro"/>
</dbReference>
<dbReference type="InterPro" id="IPR045028">
    <property type="entry name" value="DinG/Rad3-like"/>
</dbReference>
<dbReference type="Pfam" id="PF06733">
    <property type="entry name" value="DEAD_2"/>
    <property type="match status" value="1"/>
</dbReference>
<dbReference type="SMART" id="SM00491">
    <property type="entry name" value="HELICc2"/>
    <property type="match status" value="1"/>
</dbReference>
<dbReference type="Pfam" id="PF13307">
    <property type="entry name" value="Helicase_C_2"/>
    <property type="match status" value="1"/>
</dbReference>
<evidence type="ECO:0000256" key="4">
    <source>
        <dbReference type="ARBA" id="ARBA00022806"/>
    </source>
</evidence>
<dbReference type="PANTHER" id="PTHR11472:SF34">
    <property type="entry name" value="REGULATOR OF TELOMERE ELONGATION HELICASE 1"/>
    <property type="match status" value="1"/>
</dbReference>
<evidence type="ECO:0000256" key="9">
    <source>
        <dbReference type="ARBA" id="ARBA00023235"/>
    </source>
</evidence>
<keyword evidence="11" id="KW-0175">Coiled coil</keyword>
<dbReference type="GO" id="GO:0005524">
    <property type="term" value="F:ATP binding"/>
    <property type="evidence" value="ECO:0007669"/>
    <property type="project" value="UniProtKB-KW"/>
</dbReference>
<evidence type="ECO:0000313" key="13">
    <source>
        <dbReference type="EMBL" id="RIY33651.1"/>
    </source>
</evidence>
<dbReference type="InterPro" id="IPR011545">
    <property type="entry name" value="DEAD/DEAH_box_helicase_dom"/>
</dbReference>
<evidence type="ECO:0000256" key="8">
    <source>
        <dbReference type="ARBA" id="ARBA00023125"/>
    </source>
</evidence>
<dbReference type="EMBL" id="NRJH01000012">
    <property type="protein sequence ID" value="RIY33651.1"/>
    <property type="molecule type" value="Genomic_DNA"/>
</dbReference>
<comment type="similarity">
    <text evidence="10">Belongs to the helicase family. DinG subfamily.</text>
</comment>
<dbReference type="Pfam" id="PF00270">
    <property type="entry name" value="DEAD"/>
    <property type="match status" value="1"/>
</dbReference>
<keyword evidence="6" id="KW-0408">Iron</keyword>
<feature type="domain" description="Helicase ATP-binding" evidence="12">
    <location>
        <begin position="179"/>
        <end position="608"/>
    </location>
</feature>
<reference evidence="13 14" key="1">
    <citation type="submission" date="2017-08" db="EMBL/GenBank/DDBJ databases">
        <title>Reclassification of Bisgaard taxon 37 and 44.</title>
        <authorList>
            <person name="Christensen H."/>
        </authorList>
    </citation>
    <scope>NUCLEOTIDE SEQUENCE [LARGE SCALE GENOMIC DNA]</scope>
    <source>
        <strain evidence="13 14">B96_4</strain>
    </source>
</reference>
<protein>
    <recommendedName>
        <fullName evidence="12">Helicase ATP-binding domain-containing protein</fullName>
    </recommendedName>
</protein>
<evidence type="ECO:0000256" key="6">
    <source>
        <dbReference type="ARBA" id="ARBA00023004"/>
    </source>
</evidence>
<evidence type="ECO:0000256" key="10">
    <source>
        <dbReference type="ARBA" id="ARBA00038058"/>
    </source>
</evidence>
<evidence type="ECO:0000256" key="11">
    <source>
        <dbReference type="SAM" id="Coils"/>
    </source>
</evidence>
<organism evidence="13 14">
    <name type="scientific">Psittacicella melopsittaci</name>
    <dbReference type="NCBI Taxonomy" id="2028576"/>
    <lineage>
        <taxon>Bacteria</taxon>
        <taxon>Pseudomonadati</taxon>
        <taxon>Pseudomonadota</taxon>
        <taxon>Gammaproteobacteria</taxon>
        <taxon>Pasteurellales</taxon>
        <taxon>Psittacicellaceae</taxon>
        <taxon>Psittacicella</taxon>
    </lineage>
</organism>
<keyword evidence="7" id="KW-0411">Iron-sulfur</keyword>
<keyword evidence="8" id="KW-0238">DNA-binding</keyword>
<evidence type="ECO:0000259" key="12">
    <source>
        <dbReference type="PROSITE" id="PS51193"/>
    </source>
</evidence>
<name>A0A3A1Y800_9GAMM</name>
<dbReference type="RefSeq" id="WP_119496473.1">
    <property type="nucleotide sequence ID" value="NZ_NRJH01000012.1"/>
</dbReference>
<keyword evidence="14" id="KW-1185">Reference proteome</keyword>
<dbReference type="PANTHER" id="PTHR11472">
    <property type="entry name" value="DNA REPAIR DEAD HELICASE RAD3/XP-D SUBFAMILY MEMBER"/>
    <property type="match status" value="1"/>
</dbReference>
<dbReference type="InterPro" id="IPR014013">
    <property type="entry name" value="Helic_SF1/SF2_ATP-bd_DinG/Rad3"/>
</dbReference>
<evidence type="ECO:0000256" key="3">
    <source>
        <dbReference type="ARBA" id="ARBA00022801"/>
    </source>
</evidence>
<dbReference type="GO" id="GO:0051536">
    <property type="term" value="F:iron-sulfur cluster binding"/>
    <property type="evidence" value="ECO:0007669"/>
    <property type="project" value="UniProtKB-KW"/>
</dbReference>
<dbReference type="GO" id="GO:0003677">
    <property type="term" value="F:DNA binding"/>
    <property type="evidence" value="ECO:0007669"/>
    <property type="project" value="UniProtKB-KW"/>
</dbReference>
<proteinExistence type="inferred from homology"/>
<dbReference type="InterPro" id="IPR010614">
    <property type="entry name" value="RAD3-like_helicase_DEAD"/>
</dbReference>
<keyword evidence="1" id="KW-0479">Metal-binding</keyword>
<keyword evidence="4" id="KW-0347">Helicase</keyword>
<dbReference type="GO" id="GO:0003678">
    <property type="term" value="F:DNA helicase activity"/>
    <property type="evidence" value="ECO:0007669"/>
    <property type="project" value="InterPro"/>
</dbReference>
<evidence type="ECO:0000256" key="2">
    <source>
        <dbReference type="ARBA" id="ARBA00022741"/>
    </source>
</evidence>
<comment type="caution">
    <text evidence="13">The sequence shown here is derived from an EMBL/GenBank/DDBJ whole genome shotgun (WGS) entry which is preliminary data.</text>
</comment>
<feature type="coiled-coil region" evidence="11">
    <location>
        <begin position="1266"/>
        <end position="1293"/>
    </location>
</feature>
<keyword evidence="9" id="KW-0413">Isomerase</keyword>
<sequence length="1636" mass="188982">MSLKNYVQSFFILLARLEEDKFKYRPEQVELACAIANLLEGTNSQKQEQIHLSKILAQHFNSPQPDLDQGIALVALMQQGQKAVLHILDSLLKVYQKSLEKANFNQSLQQGLTLSELDPTPIKIQFLQQLAQANYQELSQQVPEKQVEELNLLAYATVLAFFQEDEQSSAQLKKSLSKLNQVYSEDFKASSQQIELGKKLADYLESNASPEVETPDVGDEYFKAASNAFLSPELEQLQQDEKTLVREAPTGTGKSFAYLVPILFANQRVIVSTFMKALQEQLSKELPELIQTIIQLSQKAQKLQLHIQQKFKSLSQSEYQKVKEQVEATKIQLQKDLEFGKVVQDPYAVDLRALEFDWPTEHLTGMRHIVFKGQSNYFCPRALAFLRNDYQDEDSFLSSLYHVKRGKTKQDLVIQATTNKSIINEGHEVAFSGYLIEQLNRWLITQEDAVHKLDFDNLPGKLRVNEEQRSFLFLNRKECSMNNCKYAQKCPYLQVREKVKEAKLVILNHNTLYYQANSEGLNKDCQAIIVDEAHNLPHVLTNSEAIRITPEEMLNVLTDISNELKELPMSNNMYTAPFSDLQDNAWAYFPDYVDSESLAQTEEFIAQARCHLPGIDYLPVAWFLSQEANLAYSKNKQGQVNHFLSSLQQSLAGLAAKDYQLFSKNLSIWCKPEYASLPLSWQRELLLYEQNRQLSTPDGNILANLNVLNVPVESRLVKQIQDWRQQHENSPRAWVNPLQVVVDFKQRYGQAWQMTQALLRGHNQLNLGTSSKVHKESLLDLEFYGEQTSVSASDLVLVADQENKRPNYSFSLLTYPAEHLVEAGRTLGRDLLAPLDQAQEEKRYLAQTKALSYRQDKWQELFAPQLESLKAQVKSEKKRLQALQGYIEQLNACEENFNQEHKKELSNTRARDLLSYLEQARNIFTGEQRINYKGKVLYLLEQPQNAQFVQNWLGKDASQRMSAFVNQYPHLKALGKFFTSQEAELQALTGVSDYRQLKLSLAQLQNWQDKQVTDNLRLALTIVALLQEQALSEHQLGCKFAEQLEQIPCPPEFEAKEITLFNKAHQQLELEHHIEQLQAQVKELNAIRPLDLPQPEKNLTQGQLGLIKSLAQQGLNRAYTGIRQEIEMLKHTIVNLQNTLFYIAENVHEQEVKKNNLNYVNYTSKEYCWAELALHPGHAVAPTPGQLLQRGLESPMDLAIARTWHSSFITKQVNFWQQDEPQATPWELVMQAFTRMRRLYQKIKPMLREQISRLEKDLETPGELTAQEVEQSNALIQKEIRDAEFKLETLNQMYEVLSYFSRYTGYTDSQRQKYAYVMLDVDEQRKQIVFNLKPLESIQAFSNLRSAFAKAKWVLTSATLSIAQDCSRFTQTLGIKYANVDIVASPFRHHQRAYFYMQNNKGENDAAALIYRNKGRCLWLCTSNQRVKYVSKKLQEMLDTMVEKQVMADFEKNRQVPTLAEKEDAVDKARFKVLWQDREVTNNFLIESLKSDPRTVVVATRSFWEGVDIKGDKLSLIIMDKYPNPQLNAYYNTLSKLYAQNSNYYYSQYYNADGYIIFKQGLGRLIRTEDDFGLIMLLDHGKKAYLQQNMPIDYPNYVLDFQGNLGQALNFLDQQEELYHQRKTQVRKNDEELIEE</sequence>
<accession>A0A3A1Y800</accession>
<dbReference type="Gene3D" id="3.40.50.300">
    <property type="entry name" value="P-loop containing nucleotide triphosphate hydrolases"/>
    <property type="match status" value="2"/>
</dbReference>
<evidence type="ECO:0000256" key="5">
    <source>
        <dbReference type="ARBA" id="ARBA00022840"/>
    </source>
</evidence>
<evidence type="ECO:0000256" key="7">
    <source>
        <dbReference type="ARBA" id="ARBA00023014"/>
    </source>
</evidence>
<dbReference type="InterPro" id="IPR027417">
    <property type="entry name" value="P-loop_NTPase"/>
</dbReference>
<dbReference type="InterPro" id="IPR006555">
    <property type="entry name" value="ATP-dep_Helicase_C"/>
</dbReference>
<keyword evidence="3" id="KW-0378">Hydrolase</keyword>
<keyword evidence="5" id="KW-0067">ATP-binding</keyword>
<keyword evidence="2" id="KW-0547">Nucleotide-binding</keyword>
<dbReference type="GO" id="GO:0046872">
    <property type="term" value="F:metal ion binding"/>
    <property type="evidence" value="ECO:0007669"/>
    <property type="project" value="UniProtKB-KW"/>
</dbReference>
<evidence type="ECO:0000313" key="14">
    <source>
        <dbReference type="Proteomes" id="UP000266258"/>
    </source>
</evidence>
<gene>
    <name evidence="13" type="ORF">CJP74_01290</name>
</gene>
<dbReference type="SUPFAM" id="SSF52540">
    <property type="entry name" value="P-loop containing nucleoside triphosphate hydrolases"/>
    <property type="match status" value="2"/>
</dbReference>
<dbReference type="OrthoDB" id="9805194at2"/>
<evidence type="ECO:0000256" key="1">
    <source>
        <dbReference type="ARBA" id="ARBA00022723"/>
    </source>
</evidence>
<dbReference type="PROSITE" id="PS51193">
    <property type="entry name" value="HELICASE_ATP_BIND_2"/>
    <property type="match status" value="1"/>
</dbReference>
<dbReference type="Proteomes" id="UP000266258">
    <property type="component" value="Unassembled WGS sequence"/>
</dbReference>
<dbReference type="GO" id="GO:0006139">
    <property type="term" value="P:nucleobase-containing compound metabolic process"/>
    <property type="evidence" value="ECO:0007669"/>
    <property type="project" value="InterPro"/>
</dbReference>